<evidence type="ECO:0000313" key="4">
    <source>
        <dbReference type="EMBL" id="AAT69187.1"/>
    </source>
</evidence>
<gene>
    <name evidence="3" type="ordered locus">At2g10850</name>
</gene>
<evidence type="ECO:0000313" key="3">
    <source>
        <dbReference type="EMBL" id="AAM15285.1"/>
    </source>
</evidence>
<dbReference type="EMBL" id="AC007261">
    <property type="protein sequence ID" value="AAD28650.1"/>
    <property type="molecule type" value="Genomic_DNA"/>
</dbReference>
<evidence type="ECO:0000313" key="2">
    <source>
        <dbReference type="EMBL" id="AAD28650.1"/>
    </source>
</evidence>
<name>Q9SHW9_ARATH</name>
<accession>Q9SHW9</accession>
<feature type="region of interest" description="Disordered" evidence="1">
    <location>
        <begin position="51"/>
        <end position="108"/>
    </location>
</feature>
<protein>
    <submittedName>
        <fullName evidence="2">Envelope-like protein</fullName>
    </submittedName>
</protein>
<sequence>MFGAQSSDSLPEISRPTATECQEVKSDEALTEPNPDWALVLVKDPSPPLIIEVEDETLPSIDSVQNPKPKDPEATPSQPSVASRLRKRKSSAADPRIKRMKQGKGVTGSSSFDGIRFVSTEAEKRYAQFSQRNFIEEVELSRKTNEAAREFIKQAGLIRTVTKFNPFTQNLVFEFWANLPTMKVDTYMVKVLVRNREYELSPGKINEMYGLPSVDARQQRMDIAGLVDEQVAEFLTGGKVSVLSKLQVSAFTPTSLELFKLCCSNSSPTSNAGYAQPDRLYITFL</sequence>
<dbReference type="PIR" id="A84494">
    <property type="entry name" value="A84494"/>
</dbReference>
<reference evidence="2" key="3">
    <citation type="submission" date="2002-02" db="EMBL/GenBank/DDBJ databases">
        <authorList>
            <person name="Town C.D."/>
            <person name="Kaul S."/>
        </authorList>
    </citation>
    <scope>NUCLEOTIDE SEQUENCE</scope>
</reference>
<dbReference type="AlphaFoldDB" id="Q9SHW9"/>
<reference evidence="2" key="2">
    <citation type="submission" date="2000-03" db="EMBL/GenBank/DDBJ databases">
        <authorList>
            <person name="Lin X."/>
            <person name="Kaul S."/>
            <person name="Shea T.P."/>
            <person name="Fujii C.Y."/>
            <person name="Shen M."/>
            <person name="VanAken S.E."/>
            <person name="Barnstead M.E."/>
            <person name="Mason T.M."/>
            <person name="Bowman C.L."/>
            <person name="Ronning C.M."/>
            <person name="Benito M.-I."/>
            <person name="Carrera A.J."/>
            <person name="Creasy T.H."/>
            <person name="Buell C.R."/>
            <person name="Town C.D."/>
            <person name="Nierman W.C."/>
            <person name="Fraser C.M."/>
            <person name="Venter J.C."/>
        </authorList>
    </citation>
    <scope>NUCLEOTIDE SEQUENCE</scope>
</reference>
<reference key="1">
    <citation type="journal article" date="1999" name="Nature">
        <title>Sequence and analysis of chromosome 2 of the plant Arabidopsis thaliana.</title>
        <authorList>
            <person name="Lin X."/>
            <person name="Kaul S."/>
            <person name="Rounsley S."/>
            <person name="Shea T.P."/>
            <person name="Benito M.I."/>
            <person name="Town C.D."/>
            <person name="Fujii C.Y."/>
            <person name="Mason T."/>
            <person name="Bowman C.L."/>
            <person name="Barnstead M."/>
            <person name="Feldblyum T.V."/>
            <person name="Buell C.R."/>
            <person name="Ketchum K.A."/>
            <person name="Lee J."/>
            <person name="Ronning C.M."/>
            <person name="Koo H.L."/>
            <person name="Moffat K.S."/>
            <person name="Cronin L.A."/>
            <person name="Shen M."/>
            <person name="Pai G."/>
            <person name="Van Aken S."/>
            <person name="Umayam L."/>
            <person name="Tallon L.J."/>
            <person name="Gill J.E."/>
            <person name="Adams M.D."/>
            <person name="Carrera A.J."/>
            <person name="Creasy T.H."/>
            <person name="Goodman H.M."/>
            <person name="Somerville C.R."/>
            <person name="Copenhaver G.P."/>
            <person name="Preuss D."/>
            <person name="Nierman W.C."/>
            <person name="White O."/>
            <person name="Eisen J.A."/>
            <person name="Salzberg S.L."/>
            <person name="Fraser C.M."/>
            <person name="Venter J.C."/>
        </authorList>
    </citation>
    <scope>NUCLEOTIDE SEQUENCE [LARGE SCALE GENOMIC DNA]</scope>
    <source>
        <strain>cv. Columbia</strain>
    </source>
</reference>
<reference evidence="4" key="4">
    <citation type="submission" date="2004-06" db="EMBL/GenBank/DDBJ databases">
        <title>Arabidopsis thaliana ORF clones of hypothetical genes.</title>
        <authorList>
            <person name="Underwood B.A."/>
            <person name="Xiao Y."/>
            <person name="Moskal W."/>
            <person name="Torian U."/>
            <person name="Redman J."/>
            <person name="Wu H.C."/>
            <person name="Utterback T."/>
            <person name="Town C.D."/>
        </authorList>
    </citation>
    <scope>NUCLEOTIDE SEQUENCE</scope>
</reference>
<proteinExistence type="predicted"/>
<evidence type="ECO:0000256" key="1">
    <source>
        <dbReference type="SAM" id="MobiDB-lite"/>
    </source>
</evidence>
<dbReference type="EMBL" id="AY649270">
    <property type="protein sequence ID" value="AAT69187.1"/>
    <property type="molecule type" value="Genomic_DNA"/>
</dbReference>
<organism evidence="2">
    <name type="scientific">Arabidopsis thaliana</name>
    <name type="common">Mouse-ear cress</name>
    <dbReference type="NCBI Taxonomy" id="3702"/>
    <lineage>
        <taxon>Eukaryota</taxon>
        <taxon>Viridiplantae</taxon>
        <taxon>Streptophyta</taxon>
        <taxon>Embryophyta</taxon>
        <taxon>Tracheophyta</taxon>
        <taxon>Spermatophyta</taxon>
        <taxon>Magnoliopsida</taxon>
        <taxon>eudicotyledons</taxon>
        <taxon>Gunneridae</taxon>
        <taxon>Pentapetalae</taxon>
        <taxon>rosids</taxon>
        <taxon>malvids</taxon>
        <taxon>Brassicales</taxon>
        <taxon>Brassicaceae</taxon>
        <taxon>Camelineae</taxon>
        <taxon>Arabidopsis</taxon>
    </lineage>
</organism>
<dbReference type="EMBL" id="AC006570">
    <property type="protein sequence ID" value="AAM15285.1"/>
    <property type="molecule type" value="Genomic_DNA"/>
</dbReference>
<feature type="region of interest" description="Disordered" evidence="1">
    <location>
        <begin position="1"/>
        <end position="39"/>
    </location>
</feature>